<keyword evidence="2" id="KW-1185">Reference proteome</keyword>
<protein>
    <submittedName>
        <fullName evidence="1">Uncharacterized protein</fullName>
    </submittedName>
</protein>
<dbReference type="EMBL" id="FCOI02000007">
    <property type="protein sequence ID" value="SAK59702.1"/>
    <property type="molecule type" value="Genomic_DNA"/>
</dbReference>
<organism evidence="1 2">
    <name type="scientific">Caballeronia temeraria</name>
    <dbReference type="NCBI Taxonomy" id="1777137"/>
    <lineage>
        <taxon>Bacteria</taxon>
        <taxon>Pseudomonadati</taxon>
        <taxon>Pseudomonadota</taxon>
        <taxon>Betaproteobacteria</taxon>
        <taxon>Burkholderiales</taxon>
        <taxon>Burkholderiaceae</taxon>
        <taxon>Caballeronia</taxon>
    </lineage>
</organism>
<dbReference type="Proteomes" id="UP000054624">
    <property type="component" value="Unassembled WGS sequence"/>
</dbReference>
<evidence type="ECO:0000313" key="2">
    <source>
        <dbReference type="Proteomes" id="UP000054624"/>
    </source>
</evidence>
<sequence length="110" mass="11993">MERSGIRLCDKSGVSIDAWNNSAFLLSQNGLMNPGNLVRKHHALDLGTLGFIGIAGIQDSSAASGFNWSGATGTFFYRSKIIWDVTRQIERSQTSAEATYTPGKLIHPQH</sequence>
<name>A0A158APG7_9BURK</name>
<reference evidence="2" key="1">
    <citation type="submission" date="2016-01" db="EMBL/GenBank/DDBJ databases">
        <authorList>
            <person name="Peeters Charlotte."/>
        </authorList>
    </citation>
    <scope>NUCLEOTIDE SEQUENCE [LARGE SCALE GENOMIC DNA]</scope>
</reference>
<dbReference type="AlphaFoldDB" id="A0A158APG7"/>
<proteinExistence type="predicted"/>
<gene>
    <name evidence="1" type="ORF">AWB76_02796</name>
</gene>
<evidence type="ECO:0000313" key="1">
    <source>
        <dbReference type="EMBL" id="SAK59702.1"/>
    </source>
</evidence>
<accession>A0A158APG7</accession>
<dbReference type="STRING" id="1777137.AWB76_02796"/>
<dbReference type="RefSeq" id="WP_061160634.1">
    <property type="nucleotide sequence ID" value="NZ_FCOI02000007.1"/>
</dbReference>